<reference evidence="1" key="1">
    <citation type="submission" date="2020-05" db="EMBL/GenBank/DDBJ databases">
        <authorList>
            <person name="Zhu T."/>
            <person name="Keshari N."/>
            <person name="Lu X."/>
        </authorList>
    </citation>
    <scope>NUCLEOTIDE SEQUENCE</scope>
    <source>
        <strain evidence="1">NK1-12</strain>
    </source>
</reference>
<dbReference type="InterPro" id="IPR036520">
    <property type="entry name" value="UPF0759_sf"/>
</dbReference>
<gene>
    <name evidence="1" type="ORF">HJG54_16730</name>
</gene>
<dbReference type="Gene3D" id="3.20.20.410">
    <property type="entry name" value="Protein of unknown function UPF0759"/>
    <property type="match status" value="1"/>
</dbReference>
<organism evidence="1">
    <name type="scientific">Leptolyngbya sp. NK1-12</name>
    <dbReference type="NCBI Taxonomy" id="2547451"/>
    <lineage>
        <taxon>Bacteria</taxon>
        <taxon>Bacillati</taxon>
        <taxon>Cyanobacteriota</taxon>
        <taxon>Cyanophyceae</taxon>
        <taxon>Leptolyngbyales</taxon>
        <taxon>Leptolyngbyaceae</taxon>
        <taxon>Leptolyngbya group</taxon>
        <taxon>Leptolyngbya</taxon>
    </lineage>
</organism>
<dbReference type="SUPFAM" id="SSF117396">
    <property type="entry name" value="TM1631-like"/>
    <property type="match status" value="1"/>
</dbReference>
<proteinExistence type="predicted"/>
<dbReference type="Pfam" id="PF01904">
    <property type="entry name" value="DUF72"/>
    <property type="match status" value="1"/>
</dbReference>
<evidence type="ECO:0000313" key="1">
    <source>
        <dbReference type="EMBL" id="WNZ24338.1"/>
    </source>
</evidence>
<dbReference type="InterPro" id="IPR002763">
    <property type="entry name" value="DUF72"/>
</dbReference>
<name>A0AA96WFB7_9CYAN</name>
<dbReference type="EMBL" id="CP053586">
    <property type="protein sequence ID" value="WNZ24338.1"/>
    <property type="molecule type" value="Genomic_DNA"/>
</dbReference>
<protein>
    <submittedName>
        <fullName evidence="1">DUF72 domain-containing protein</fullName>
    </submittedName>
</protein>
<accession>A0AA96WFB7</accession>
<dbReference type="AlphaFoldDB" id="A0AA96WFB7"/>
<dbReference type="RefSeq" id="WP_316430104.1">
    <property type="nucleotide sequence ID" value="NZ_CP053586.1"/>
</dbReference>
<dbReference type="PANTHER" id="PTHR30348:SF9">
    <property type="entry name" value="UPF0759 PROTEIN YECE"/>
    <property type="match status" value="1"/>
</dbReference>
<sequence>MEFWLGCAIWGYKDWVGDLFPPGSRAADFLHLYSRRFTAVEGNTTFYSIPDAETVRRWAAATPEGFKFCPKLSKTLTHQGLLAPTIAETIAFLERMQGLGDRLGVVFAQLPPSYSPDAFDDLQTFLAAMPRDQVNLAVEVRHLNWFEAEPNERLNQLLTSLGVGRVLLDTRPIYTCPDDPQIASERRKPKVPLQPVSTAPFNLVRFISHPESQYNQPFLQEWSQQIGQWLQQNQQVYFFVHCPVEQRSPGTARHFQHLLEQEPVPVPSLPWDRLETNSPLVTQLSLF</sequence>
<dbReference type="PANTHER" id="PTHR30348">
    <property type="entry name" value="UNCHARACTERIZED PROTEIN YECE"/>
    <property type="match status" value="1"/>
</dbReference>